<proteinExistence type="predicted"/>
<feature type="transmembrane region" description="Helical" evidence="1">
    <location>
        <begin position="1169"/>
        <end position="1191"/>
    </location>
</feature>
<evidence type="ECO:0000256" key="1">
    <source>
        <dbReference type="SAM" id="Phobius"/>
    </source>
</evidence>
<sequence>MSPRAKSSAKKQRKKALQAAIDEVRLTRRLLLGWLVAAGSAGAAAAQGLPKASAKVTGIDIGKTAQPLNSLKTTRRPIFNFNKISDLSEFALIRPEDMLILNIRLVNMKVTGKGAGRHIQRTTAGKTAIMVVEHQPQAIAESTFPDKSAPTMPNISKTGVASAPEPSALPVIGKGDIAQSFMSGTSRIAYLMPDDLSTLPFTVTDILDACARWKLNLDWRASDAPSAAVMPSAHTFDKIAQRLNLIANAQKAALQGYGNGSGSVEALLSRAADRVVEAISSAAGAGKVLSNAAIDALIKYEIKATLTPEKLDDPEIKYQILDYSGTLTPGMTAFVSTLATEKLALDVIKPVYQMEGLEINPAILAALKPGPIPENATDLEVPFRLHMSPLATAGFSHARDVVDHGSPFAELWHTRLGTRVSEWVISENAEPVRALYADDLITQYPDLPHGFDMPTSPAWALSALDRTDMVKLMSDFSVAKSGKYVSRPAMAKHLRLTALGASLDAEGIWPDHTAVDTDIVQWKHITSIGRDQYVRVIYDGVLFPFGHGASLIKVSDRKFTRQTDGGRVAGLMQKYFIIVRQRVRDYPGDGQRFGGRDFPFTSVEITTKQTPDMQAPVAISYLATQGYYTPNNSDTWFQTFWPQLMNPAPGTPTTDQDVIFDLVGIDSTGRRTAFKMPLIFVAGTRNNKSDVASNITPTSDAMVAGHSAIEAVALYYNSITPAKKRTVAVSNNLIRFSQNVDTSGNPLGDGESDYHASEIVFRSWKALGNFKGPRFYPTVASANIEVPSVKSLLGVSTNPKVLYHSKYLKSGFSGANPAQLVFGFDAVDVPNQTTKPTDKFGGLLSPNLAPDGLSRKLGAITGIDQYLGDAPFNPIAAFGNMQLLGIVSLGDIITQALNLSDAQGIPKLKTVTGQDTIVTTYEIKQPTVKSAGDFFVALPWSGGDADPQLKITSTILVHKAGGDPQASVEAKLNAFRINLFGFIILNFKSLSLKVRPGSKTDCDPVLDPETGVVFGGPLEFMNSFRKLIPMDGFADPPGLDITPAGITASYSLGLPDIGVGAMTLQNVNLGAGFDLPFTGLGPSARFNFAERHNPFNLTISLFGGGGFFAITLDTGGVRELEASLEFGAQISIDLGVASGGVYVKGGFYFHWIGEPADKQMVMFEGYVEMGGHLSVLGLISVSLVFHLGLAFEKTSGHTRLYGTATLTVEIDILFFSISQAITVERQFAGSDADPSFALFAPIDSDTGKPVIWDSYCEAFA</sequence>
<comment type="caution">
    <text evidence="2">The sequence shown here is derived from an EMBL/GenBank/DDBJ whole genome shotgun (WGS) entry which is preliminary data.</text>
</comment>
<protein>
    <submittedName>
        <fullName evidence="2">Uncharacterized protein</fullName>
    </submittedName>
</protein>
<dbReference type="eggNOG" id="ENOG502Z7KR">
    <property type="taxonomic scope" value="Bacteria"/>
</dbReference>
<dbReference type="Proteomes" id="UP000017837">
    <property type="component" value="Unassembled WGS sequence"/>
</dbReference>
<organism evidence="2 3">
    <name type="scientific">Asticcacaulis benevestitus DSM 16100 = ATCC BAA-896</name>
    <dbReference type="NCBI Taxonomy" id="1121022"/>
    <lineage>
        <taxon>Bacteria</taxon>
        <taxon>Pseudomonadati</taxon>
        <taxon>Pseudomonadota</taxon>
        <taxon>Alphaproteobacteria</taxon>
        <taxon>Caulobacterales</taxon>
        <taxon>Caulobacteraceae</taxon>
        <taxon>Asticcacaulis</taxon>
    </lineage>
</organism>
<dbReference type="EMBL" id="AWGB01000023">
    <property type="protein sequence ID" value="ESQ90476.1"/>
    <property type="molecule type" value="Genomic_DNA"/>
</dbReference>
<gene>
    <name evidence="2" type="ORF">ABENE_12195</name>
</gene>
<dbReference type="PATRIC" id="fig|1121022.4.peg.2473"/>
<dbReference type="AlphaFoldDB" id="V4PQA1"/>
<evidence type="ECO:0000313" key="3">
    <source>
        <dbReference type="Proteomes" id="UP000017837"/>
    </source>
</evidence>
<name>V4PQA1_9CAUL</name>
<keyword evidence="3" id="KW-1185">Reference proteome</keyword>
<reference evidence="2 3" key="1">
    <citation type="journal article" date="2014" name="Nature">
        <title>Sequential evolution of bacterial morphology by co-option of a developmental regulator.</title>
        <authorList>
            <person name="Jiang C."/>
            <person name="Brown P.J."/>
            <person name="Ducret A."/>
            <person name="Brun Y.V."/>
        </authorList>
    </citation>
    <scope>NUCLEOTIDE SEQUENCE [LARGE SCALE GENOMIC DNA]</scope>
    <source>
        <strain evidence="2 3">DSM 16100</strain>
    </source>
</reference>
<keyword evidence="1" id="KW-0812">Transmembrane</keyword>
<evidence type="ECO:0000313" key="2">
    <source>
        <dbReference type="EMBL" id="ESQ90476.1"/>
    </source>
</evidence>
<dbReference type="InterPro" id="IPR006311">
    <property type="entry name" value="TAT_signal"/>
</dbReference>
<keyword evidence="1" id="KW-1133">Transmembrane helix</keyword>
<dbReference type="PROSITE" id="PS51318">
    <property type="entry name" value="TAT"/>
    <property type="match status" value="1"/>
</dbReference>
<accession>V4PQA1</accession>
<keyword evidence="1" id="KW-0472">Membrane</keyword>